<dbReference type="Proteomes" id="UP000284751">
    <property type="component" value="Unassembled WGS sequence"/>
</dbReference>
<dbReference type="AlphaFoldDB" id="A0A412AVE9"/>
<comment type="caution">
    <text evidence="1">The sequence shown here is derived from an EMBL/GenBank/DDBJ whole genome shotgun (WGS) entry which is preliminary data.</text>
</comment>
<organism evidence="1 2">
    <name type="scientific">[Clostridium] leptum</name>
    <dbReference type="NCBI Taxonomy" id="1535"/>
    <lineage>
        <taxon>Bacteria</taxon>
        <taxon>Bacillati</taxon>
        <taxon>Bacillota</taxon>
        <taxon>Clostridia</taxon>
        <taxon>Eubacteriales</taxon>
        <taxon>Oscillospiraceae</taxon>
        <taxon>Oscillospiraceae incertae sedis</taxon>
    </lineage>
</organism>
<dbReference type="EMBL" id="QRTC01000054">
    <property type="protein sequence ID" value="RGQ36372.1"/>
    <property type="molecule type" value="Genomic_DNA"/>
</dbReference>
<evidence type="ECO:0000313" key="1">
    <source>
        <dbReference type="EMBL" id="RGQ36372.1"/>
    </source>
</evidence>
<sequence>MDHCSDILNIKATEYATEDRLHNFKVAAEIEGITPVQALAGMMAKHTVSVYDLCSGRGSPSLSMWEEKITDSINYLLLLWALVNEEC</sequence>
<gene>
    <name evidence="1" type="ORF">DWY99_11585</name>
</gene>
<evidence type="ECO:0000313" key="2">
    <source>
        <dbReference type="Proteomes" id="UP000284751"/>
    </source>
</evidence>
<reference evidence="1 2" key="1">
    <citation type="submission" date="2018-08" db="EMBL/GenBank/DDBJ databases">
        <title>A genome reference for cultivated species of the human gut microbiota.</title>
        <authorList>
            <person name="Zou Y."/>
            <person name="Xue W."/>
            <person name="Luo G."/>
        </authorList>
    </citation>
    <scope>NUCLEOTIDE SEQUENCE [LARGE SCALE GENOMIC DNA]</scope>
    <source>
        <strain evidence="1 2">AF28-26</strain>
    </source>
</reference>
<proteinExistence type="predicted"/>
<protein>
    <submittedName>
        <fullName evidence="1">Uncharacterized protein</fullName>
    </submittedName>
</protein>
<name>A0A412AVE9_9FIRM</name>
<accession>A0A412AVE9</accession>